<comment type="caution">
    <text evidence="1">The sequence shown here is derived from an EMBL/GenBank/DDBJ whole genome shotgun (WGS) entry which is preliminary data.</text>
</comment>
<reference evidence="1 2" key="1">
    <citation type="journal article" date="2020" name="Cell">
        <title>Large-Scale Comparative Analyses of Tick Genomes Elucidate Their Genetic Diversity and Vector Capacities.</title>
        <authorList>
            <consortium name="Tick Genome and Microbiome Consortium (TIGMIC)"/>
            <person name="Jia N."/>
            <person name="Wang J."/>
            <person name="Shi W."/>
            <person name="Du L."/>
            <person name="Sun Y."/>
            <person name="Zhan W."/>
            <person name="Jiang J.F."/>
            <person name="Wang Q."/>
            <person name="Zhang B."/>
            <person name="Ji P."/>
            <person name="Bell-Sakyi L."/>
            <person name="Cui X.M."/>
            <person name="Yuan T.T."/>
            <person name="Jiang B.G."/>
            <person name="Yang W.F."/>
            <person name="Lam T.T."/>
            <person name="Chang Q.C."/>
            <person name="Ding S.J."/>
            <person name="Wang X.J."/>
            <person name="Zhu J.G."/>
            <person name="Ruan X.D."/>
            <person name="Zhao L."/>
            <person name="Wei J.T."/>
            <person name="Ye R.Z."/>
            <person name="Que T.C."/>
            <person name="Du C.H."/>
            <person name="Zhou Y.H."/>
            <person name="Cheng J.X."/>
            <person name="Dai P.F."/>
            <person name="Guo W.B."/>
            <person name="Han X.H."/>
            <person name="Huang E.J."/>
            <person name="Li L.F."/>
            <person name="Wei W."/>
            <person name="Gao Y.C."/>
            <person name="Liu J.Z."/>
            <person name="Shao H.Z."/>
            <person name="Wang X."/>
            <person name="Wang C.C."/>
            <person name="Yang T.C."/>
            <person name="Huo Q.B."/>
            <person name="Li W."/>
            <person name="Chen H.Y."/>
            <person name="Chen S.E."/>
            <person name="Zhou L.G."/>
            <person name="Ni X.B."/>
            <person name="Tian J.H."/>
            <person name="Sheng Y."/>
            <person name="Liu T."/>
            <person name="Pan Y.S."/>
            <person name="Xia L.Y."/>
            <person name="Li J."/>
            <person name="Zhao F."/>
            <person name="Cao W.C."/>
        </authorList>
    </citation>
    <scope>NUCLEOTIDE SEQUENCE [LARGE SCALE GENOMIC DNA]</scope>
    <source>
        <strain evidence="1">Iper-2018</strain>
    </source>
</reference>
<evidence type="ECO:0000313" key="2">
    <source>
        <dbReference type="Proteomes" id="UP000805193"/>
    </source>
</evidence>
<evidence type="ECO:0000313" key="1">
    <source>
        <dbReference type="EMBL" id="KAG0430317.1"/>
    </source>
</evidence>
<proteinExistence type="predicted"/>
<dbReference type="EMBL" id="JABSTQ010009336">
    <property type="protein sequence ID" value="KAG0430317.1"/>
    <property type="molecule type" value="Genomic_DNA"/>
</dbReference>
<sequence length="1373" mass="152906">MAANDLQGWQHRQRPPYALLRQLQRLKSPWRFDHGAIECSVADLEREDLVAHSTKEPFLGEPGRQRSAFAAARARNALVSSGEVGFGVSPQRGASHVALLSSVVCRSTFSVSATASRPAPSPLPLFHALAYGEVTEQQQHRVPKGICYPRTPSLWKSDHRLALFGQFLLPTGRRPTNPNEEYGTCGRPAAGAEPSPRHRDPRWITSKWQCTAEAGWLVSHRQRGTRALNKLGLTTTSTAKNDSGGRTENRKPRQRHRKQRQQPALPREDIKVILRPREGLDVSKVSSARLRDGVFCAIGLKEQEAEGDLLRVNPEKNIIVTSTPSMDRAKKYNSISKICIAGKTYEVTAYAAPPEDTAKGVIHNIPDYDTAEDITRSLVYNKNPTILQAQRMGKNQLGGNRLRGQQMGHRMDVCPAPEDKICRSCGTKNPRDGHKCDPKCALCCGDHPTGDKNCKNRFQTPYLLRKRQRDRERQNGASQYGGHRNVESTSVLGGGEGGGSTKERGTRDRSGSFPRLPHRGSGSDNDAGQRQQRRSRSKSRCRSPNTQGRHQSRSTSQGGRHETPGETKQNKVSWASTVSHSSAPQDAKKKISNQTSAQQADRQQQVELTKIKQMLEMVVAENAKLKAEVAKLRGSENADKVVPETQGPSRSQAPPPDQGKANTIQPTQVPLAEDSSSDEMENSEPESPPPKRKATDTTLTNAPRLSKRAEKRDAETLQHFGQKLSEMLTSKFEAMLAKFAESIGAQIAALNARVTAIEAISPRFTGGGGGTGPMKSTKPYARPQEGISLVTDFAYPTRLGNSVCADTTPDLTFTKNSKNEAEWLNTQENLGSDHYILATKLEAGPQKPKKGTQLKIIEWDEFRELRAAERDSCEGKTETHEIEDIESWVEQLHTSVQKATKTIPEEAELTQADAKLLHMWEAKQGLQKRLGKQKLNRALRRRLAILNKTIEDYANQLSRQNWHSTCDGMELQMGLARTWNILRYLIDPDKSKTTQKHNLSKILHTYQGTNDDLIKEGTQLKIIEWDEFRELRAAERDSCEGKTETHEIEDIESWVEQLHTSVQKATKTIPEEAELTQADAKLLHMQARAQALDKRFAHLEDVVYVDAADYSSRDAMAISVVDRQGKLINSGTVFTTSSEVGEEAAIALAMTSSSRIKFIVSDSKPAILNFTRGRISSEALKILRTGLHGDRVRGVLIVWAPAHSGLPGNENAHDAARGLTDRADVTNIFDAHSFRRSDRDRLVAYRDVINHYRLGRAKYPAADRTLSKWQAVAWRLLQTNTFPNPVAYSRCYPGLYSSACKHCGDRADLQHMVWACPFKKHRNDTNRAQNLMLNIRTSEQWETVLLSSDPGEQVRLVQMAEAAAKEQELLAAD</sequence>
<gene>
    <name evidence="1" type="ORF">HPB47_022806</name>
</gene>
<protein>
    <submittedName>
        <fullName evidence="1">Uncharacterized protein</fullName>
    </submittedName>
</protein>
<accession>A0AC60QAN3</accession>
<dbReference type="Proteomes" id="UP000805193">
    <property type="component" value="Unassembled WGS sequence"/>
</dbReference>
<name>A0AC60QAN3_IXOPE</name>
<organism evidence="1 2">
    <name type="scientific">Ixodes persulcatus</name>
    <name type="common">Taiga tick</name>
    <dbReference type="NCBI Taxonomy" id="34615"/>
    <lineage>
        <taxon>Eukaryota</taxon>
        <taxon>Metazoa</taxon>
        <taxon>Ecdysozoa</taxon>
        <taxon>Arthropoda</taxon>
        <taxon>Chelicerata</taxon>
        <taxon>Arachnida</taxon>
        <taxon>Acari</taxon>
        <taxon>Parasitiformes</taxon>
        <taxon>Ixodida</taxon>
        <taxon>Ixodoidea</taxon>
        <taxon>Ixodidae</taxon>
        <taxon>Ixodinae</taxon>
        <taxon>Ixodes</taxon>
    </lineage>
</organism>
<keyword evidence="2" id="KW-1185">Reference proteome</keyword>